<keyword evidence="3" id="KW-0863">Zinc-finger</keyword>
<dbReference type="Proteomes" id="UP000639338">
    <property type="component" value="Unassembled WGS sequence"/>
</dbReference>
<dbReference type="SMART" id="SM00581">
    <property type="entry name" value="PSP"/>
    <property type="match status" value="1"/>
</dbReference>
<dbReference type="AlphaFoldDB" id="A0A834XML2"/>
<accession>A0A834XML2</accession>
<proteinExistence type="predicted"/>
<reference evidence="8 9" key="1">
    <citation type="submission" date="2020-08" db="EMBL/GenBank/DDBJ databases">
        <title>Aphidius gifuensis genome sequencing and assembly.</title>
        <authorList>
            <person name="Du Z."/>
        </authorList>
    </citation>
    <scope>NUCLEOTIDE SEQUENCE [LARGE SCALE GENOMIC DNA]</scope>
    <source>
        <strain evidence="8">YNYX2018</strain>
        <tissue evidence="8">Adults</tissue>
    </source>
</reference>
<evidence type="ECO:0000256" key="4">
    <source>
        <dbReference type="ARBA" id="ARBA00022833"/>
    </source>
</evidence>
<feature type="region of interest" description="Disordered" evidence="6">
    <location>
        <begin position="424"/>
        <end position="458"/>
    </location>
</feature>
<sequence length="641" mass="72561">MDCLEEGECLDDTSPEVITLDTTQESLNDTTEINDDENIKIVEEKINLNDTKHNLECMEQTLPPGVAPDGFILIDESVVVETDEPEKLNNKNDDDDVPVFKVIFKNKSIAEQYRKRVYNYLRRLLGQPATVEQDDTSDCVLNIWENTNDKLISDKDENHVNGFDDKILFHFDTNPEDKITDLNIPTYGKKFDKVMKEDNYEIEEDKDDTNSGPKLNCFNCLGNHNMRDCTEPRNPMEINKNRKEFGTRNGPRNVRYHIDDDQKFGHLKPGILSSELRKALGLNDDELPKHIIRMRSLGYPPGWLEEARLEHSGIILYNSEGQIETDPSDKLNDLPDPENKDKYDVKKLHDFPGYNIPPPPGTHDYFWPPEQQIMHSKEAMLKSLKGRKTDDGYKRKKLKLSAPQSADSSINSCIEPIEMEIETHDNDTPASPDNGLIDNIDCSSSSTNPETNDDNLLPPGVVETELIDEQKQINIEKIDEQELNVDKEIINNSMDTQDDIPSTPIINKSINIFDISGLDGSPSLTDLENKKKLLLQELDDSSLQSNPATPVRLNLTNEFVTPTTTTTTTPKCGSVKSVEFGTPIIQSTSRFTKLPSSDKFSKNICDVINFENLPDSTGKYEKISGLLQKVRDTLANIENND</sequence>
<evidence type="ECO:0000313" key="9">
    <source>
        <dbReference type="Proteomes" id="UP000639338"/>
    </source>
</evidence>
<feature type="domain" description="PSP proline-rich" evidence="7">
    <location>
        <begin position="264"/>
        <end position="316"/>
    </location>
</feature>
<gene>
    <name evidence="8" type="ORF">HCN44_007418</name>
</gene>
<protein>
    <recommendedName>
        <fullName evidence="7">PSP proline-rich domain-containing protein</fullName>
    </recommendedName>
</protein>
<organism evidence="8 9">
    <name type="scientific">Aphidius gifuensis</name>
    <name type="common">Parasitoid wasp</name>
    <dbReference type="NCBI Taxonomy" id="684658"/>
    <lineage>
        <taxon>Eukaryota</taxon>
        <taxon>Metazoa</taxon>
        <taxon>Ecdysozoa</taxon>
        <taxon>Arthropoda</taxon>
        <taxon>Hexapoda</taxon>
        <taxon>Insecta</taxon>
        <taxon>Pterygota</taxon>
        <taxon>Neoptera</taxon>
        <taxon>Endopterygota</taxon>
        <taxon>Hymenoptera</taxon>
        <taxon>Apocrita</taxon>
        <taxon>Ichneumonoidea</taxon>
        <taxon>Braconidae</taxon>
        <taxon>Aphidiinae</taxon>
        <taxon>Aphidius</taxon>
    </lineage>
</organism>
<dbReference type="OrthoDB" id="8026949at2759"/>
<feature type="region of interest" description="Disordered" evidence="6">
    <location>
        <begin position="320"/>
        <end position="339"/>
    </location>
</feature>
<keyword evidence="9" id="KW-1185">Reference proteome</keyword>
<evidence type="ECO:0000256" key="1">
    <source>
        <dbReference type="ARBA" id="ARBA00004123"/>
    </source>
</evidence>
<comment type="subcellular location">
    <subcellularLocation>
        <location evidence="1">Nucleus</location>
    </subcellularLocation>
</comment>
<keyword evidence="2" id="KW-0479">Metal-binding</keyword>
<dbReference type="PANTHER" id="PTHR13316:SF0">
    <property type="entry name" value="ZINC FINGER CCHC DOMAIN-CONTAINING PROTEIN 8"/>
    <property type="match status" value="1"/>
</dbReference>
<evidence type="ECO:0000256" key="3">
    <source>
        <dbReference type="ARBA" id="ARBA00022771"/>
    </source>
</evidence>
<dbReference type="Pfam" id="PF04046">
    <property type="entry name" value="PSP"/>
    <property type="match status" value="1"/>
</dbReference>
<evidence type="ECO:0000256" key="6">
    <source>
        <dbReference type="SAM" id="MobiDB-lite"/>
    </source>
</evidence>
<dbReference type="EMBL" id="JACMRX010000005">
    <property type="protein sequence ID" value="KAF7989108.1"/>
    <property type="molecule type" value="Genomic_DNA"/>
</dbReference>
<dbReference type="GO" id="GO:0071013">
    <property type="term" value="C:catalytic step 2 spliceosome"/>
    <property type="evidence" value="ECO:0007669"/>
    <property type="project" value="TreeGrafter"/>
</dbReference>
<dbReference type="PANTHER" id="PTHR13316">
    <property type="entry name" value="ZINC FINGER, CCHC DOMAIN CONTAINING 8"/>
    <property type="match status" value="1"/>
</dbReference>
<evidence type="ECO:0000256" key="5">
    <source>
        <dbReference type="ARBA" id="ARBA00023242"/>
    </source>
</evidence>
<dbReference type="GO" id="GO:0008270">
    <property type="term" value="F:zinc ion binding"/>
    <property type="evidence" value="ECO:0007669"/>
    <property type="project" value="UniProtKB-KW"/>
</dbReference>
<dbReference type="InterPro" id="IPR006568">
    <property type="entry name" value="PSP_pro-rich"/>
</dbReference>
<dbReference type="InterPro" id="IPR052115">
    <property type="entry name" value="NEXT_complex_subunit_ZCCHC8"/>
</dbReference>
<evidence type="ECO:0000256" key="2">
    <source>
        <dbReference type="ARBA" id="ARBA00022723"/>
    </source>
</evidence>
<keyword evidence="4" id="KW-0862">Zinc</keyword>
<feature type="compositionally biased region" description="Basic and acidic residues" evidence="6">
    <location>
        <begin position="327"/>
        <end position="339"/>
    </location>
</feature>
<evidence type="ECO:0000313" key="8">
    <source>
        <dbReference type="EMBL" id="KAF7989108.1"/>
    </source>
</evidence>
<name>A0A834XML2_APHGI</name>
<evidence type="ECO:0000259" key="7">
    <source>
        <dbReference type="SMART" id="SM00581"/>
    </source>
</evidence>
<feature type="compositionally biased region" description="Polar residues" evidence="6">
    <location>
        <begin position="441"/>
        <end position="450"/>
    </location>
</feature>
<keyword evidence="5" id="KW-0539">Nucleus</keyword>
<dbReference type="GO" id="GO:0003723">
    <property type="term" value="F:RNA binding"/>
    <property type="evidence" value="ECO:0007669"/>
    <property type="project" value="TreeGrafter"/>
</dbReference>
<feature type="region of interest" description="Disordered" evidence="6">
    <location>
        <begin position="232"/>
        <end position="253"/>
    </location>
</feature>
<comment type="caution">
    <text evidence="8">The sequence shown here is derived from an EMBL/GenBank/DDBJ whole genome shotgun (WGS) entry which is preliminary data.</text>
</comment>